<reference evidence="1 2" key="1">
    <citation type="submission" date="2018-06" db="EMBL/GenBank/DDBJ databases">
        <title>Genomic Encyclopedia of Archaeal and Bacterial Type Strains, Phase II (KMG-II): from individual species to whole genera.</title>
        <authorList>
            <person name="Goeker M."/>
        </authorList>
    </citation>
    <scope>NUCLEOTIDE SEQUENCE [LARGE SCALE GENOMIC DNA]</scope>
    <source>
        <strain evidence="1 2">DSM 25663</strain>
    </source>
</reference>
<name>A0A328Y852_9FLAO</name>
<feature type="non-terminal residue" evidence="1">
    <location>
        <position position="41"/>
    </location>
</feature>
<gene>
    <name evidence="1" type="ORF">CLV55_1121</name>
</gene>
<sequence length="41" mass="5026">MHCPQKVRHYFGGIFMERKVKYDYAFKLECVELVLKKHYSC</sequence>
<proteinExistence type="predicted"/>
<evidence type="ECO:0000313" key="2">
    <source>
        <dbReference type="Proteomes" id="UP000248840"/>
    </source>
</evidence>
<accession>A0A328Y852</accession>
<dbReference type="AlphaFoldDB" id="A0A328Y852"/>
<comment type="caution">
    <text evidence="1">The sequence shown here is derived from an EMBL/GenBank/DDBJ whole genome shotgun (WGS) entry which is preliminary data.</text>
</comment>
<protein>
    <submittedName>
        <fullName evidence="1">Uncharacterized protein</fullName>
    </submittedName>
</protein>
<keyword evidence="2" id="KW-1185">Reference proteome</keyword>
<dbReference type="Proteomes" id="UP000248840">
    <property type="component" value="Unassembled WGS sequence"/>
</dbReference>
<dbReference type="EMBL" id="QLSZ01000012">
    <property type="protein sequence ID" value="RAR70089.1"/>
    <property type="molecule type" value="Genomic_DNA"/>
</dbReference>
<organism evidence="1 2">
    <name type="scientific">Flavobacterium aciduliphilum</name>
    <dbReference type="NCBI Taxonomy" id="1101402"/>
    <lineage>
        <taxon>Bacteria</taxon>
        <taxon>Pseudomonadati</taxon>
        <taxon>Bacteroidota</taxon>
        <taxon>Flavobacteriia</taxon>
        <taxon>Flavobacteriales</taxon>
        <taxon>Flavobacteriaceae</taxon>
        <taxon>Flavobacterium</taxon>
    </lineage>
</organism>
<evidence type="ECO:0000313" key="1">
    <source>
        <dbReference type="EMBL" id="RAR70089.1"/>
    </source>
</evidence>